<reference evidence="2" key="1">
    <citation type="journal article" date="2011" name="PLoS Genet.">
        <title>Genomic analysis of the necrotrophic fungal pathogens Sclerotinia sclerotiorum and Botrytis cinerea.</title>
        <authorList>
            <person name="Amselem J."/>
            <person name="Cuomo C.A."/>
            <person name="van Kan J.A."/>
            <person name="Viaud M."/>
            <person name="Benito E.P."/>
            <person name="Couloux A."/>
            <person name="Coutinho P.M."/>
            <person name="de Vries R.P."/>
            <person name="Dyer P.S."/>
            <person name="Fillinger S."/>
            <person name="Fournier E."/>
            <person name="Gout L."/>
            <person name="Hahn M."/>
            <person name="Kohn L."/>
            <person name="Lapalu N."/>
            <person name="Plummer K.M."/>
            <person name="Pradier J.M."/>
            <person name="Quevillon E."/>
            <person name="Sharon A."/>
            <person name="Simon A."/>
            <person name="ten Have A."/>
            <person name="Tudzynski B."/>
            <person name="Tudzynski P."/>
            <person name="Wincker P."/>
            <person name="Andrew M."/>
            <person name="Anthouard V."/>
            <person name="Beever R.E."/>
            <person name="Beffa R."/>
            <person name="Benoit I."/>
            <person name="Bouzid O."/>
            <person name="Brault B."/>
            <person name="Chen Z."/>
            <person name="Choquer M."/>
            <person name="Collemare J."/>
            <person name="Cotton P."/>
            <person name="Danchin E.G."/>
            <person name="Da Silva C."/>
            <person name="Gautier A."/>
            <person name="Giraud C."/>
            <person name="Giraud T."/>
            <person name="Gonzalez C."/>
            <person name="Grossetete S."/>
            <person name="Guldener U."/>
            <person name="Henrissat B."/>
            <person name="Howlett B.J."/>
            <person name="Kodira C."/>
            <person name="Kretschmer M."/>
            <person name="Lappartient A."/>
            <person name="Leroch M."/>
            <person name="Levis C."/>
            <person name="Mauceli E."/>
            <person name="Neuveglise C."/>
            <person name="Oeser B."/>
            <person name="Pearson M."/>
            <person name="Poulain J."/>
            <person name="Poussereau N."/>
            <person name="Quesneville H."/>
            <person name="Rascle C."/>
            <person name="Schumacher J."/>
            <person name="Segurens B."/>
            <person name="Sexton A."/>
            <person name="Silva E."/>
            <person name="Sirven C."/>
            <person name="Soanes D.M."/>
            <person name="Talbot N.J."/>
            <person name="Templeton M."/>
            <person name="Yandava C."/>
            <person name="Yarden O."/>
            <person name="Zeng Q."/>
            <person name="Rollins J.A."/>
            <person name="Lebrun M.H."/>
            <person name="Dickman M."/>
        </authorList>
    </citation>
    <scope>NUCLEOTIDE SEQUENCE [LARGE SCALE GENOMIC DNA]</scope>
    <source>
        <strain evidence="2">T4</strain>
    </source>
</reference>
<evidence type="ECO:0000313" key="1">
    <source>
        <dbReference type="EMBL" id="CCD34590.1"/>
    </source>
</evidence>
<dbReference type="EMBL" id="FQ790312">
    <property type="protein sequence ID" value="CCD34590.1"/>
    <property type="molecule type" value="Genomic_DNA"/>
</dbReference>
<sequence>MAGLLRNITKVRYGEKLLGGGVAYHRQLGVVNWTRAICHMGVMPRFYIPTSAVIRMDSN</sequence>
<accession>G2YBJ9</accession>
<dbReference type="Proteomes" id="UP000008177">
    <property type="component" value="Unplaced contigs"/>
</dbReference>
<evidence type="ECO:0000313" key="2">
    <source>
        <dbReference type="Proteomes" id="UP000008177"/>
    </source>
</evidence>
<name>G2YBJ9_BOTF4</name>
<dbReference type="AlphaFoldDB" id="G2YBJ9"/>
<dbReference type="HOGENOM" id="CLU_2960483_0_0_1"/>
<protein>
    <submittedName>
        <fullName evidence="1">Uncharacterized protein</fullName>
    </submittedName>
</protein>
<gene>
    <name evidence="1" type="ORF">BofuT4_uP101890.1</name>
</gene>
<dbReference type="InParanoid" id="G2YBJ9"/>
<organism evidence="1 2">
    <name type="scientific">Botryotinia fuckeliana (strain T4)</name>
    <name type="common">Noble rot fungus</name>
    <name type="synonym">Botrytis cinerea</name>
    <dbReference type="NCBI Taxonomy" id="999810"/>
    <lineage>
        <taxon>Eukaryota</taxon>
        <taxon>Fungi</taxon>
        <taxon>Dikarya</taxon>
        <taxon>Ascomycota</taxon>
        <taxon>Pezizomycotina</taxon>
        <taxon>Leotiomycetes</taxon>
        <taxon>Helotiales</taxon>
        <taxon>Sclerotiniaceae</taxon>
        <taxon>Botrytis</taxon>
    </lineage>
</organism>
<proteinExistence type="predicted"/>